<dbReference type="PANTHER" id="PTHR45642:SF12">
    <property type="entry name" value="OS09G0132900 PROTEIN"/>
    <property type="match status" value="1"/>
</dbReference>
<keyword evidence="3" id="KW-1185">Reference proteome</keyword>
<reference evidence="4" key="2">
    <citation type="submission" date="2025-08" db="UniProtKB">
        <authorList>
            <consortium name="RefSeq"/>
        </authorList>
    </citation>
    <scope>IDENTIFICATION</scope>
    <source>
        <tissue evidence="4">Leaf</tissue>
    </source>
</reference>
<evidence type="ECO:0000313" key="3">
    <source>
        <dbReference type="Proteomes" id="UP000813463"/>
    </source>
</evidence>
<proteinExistence type="inferred from homology"/>
<feature type="signal peptide" evidence="2">
    <location>
        <begin position="1"/>
        <end position="27"/>
    </location>
</feature>
<dbReference type="InterPro" id="IPR036514">
    <property type="entry name" value="SGNH_hydro_sf"/>
</dbReference>
<evidence type="ECO:0000256" key="1">
    <source>
        <dbReference type="ARBA" id="ARBA00008668"/>
    </source>
</evidence>
<evidence type="ECO:0000313" key="4">
    <source>
        <dbReference type="RefSeq" id="XP_056684764.1"/>
    </source>
</evidence>
<sequence>MVSYVSSLFFYFILLQLLLKQISPVAGSKIPALIVFGDSTVDTGNNNGLNTILKSNFAPYGRDFEGGRPTGRFCNGRVASDFFSEYLGLNKTLPAYLDTSFNMSDFVTGVNFASAGTGYDNTTTAVFNVIPLTKEIEYYKEYQQKLRDYIGVDKANDILSRAVYIMSMGTNDFLESYFLRPTLKIKYTVQEYEDHLVSIAKNFVEEIYSLGARKITLAGLPPMGCLPLERTIHFKAITKCNEYYNNVALEYNAKLKAMLDLLSTQLPAIQLYFSDPYYIILQMIQTPSQFGMTESSKACCGTGYVEMSYLCIVDDKLSCSDAGKYVFWDSFHPSEKAYQILSQDIFNNVLYKFL</sequence>
<dbReference type="Proteomes" id="UP000813463">
    <property type="component" value="Chromosome 5"/>
</dbReference>
<protein>
    <submittedName>
        <fullName evidence="4">GDSL esterase/lipase At4g26790-like</fullName>
    </submittedName>
</protein>
<reference evidence="3" key="1">
    <citation type="journal article" date="2021" name="Nat. Commun.">
        <title>Genomic analyses provide insights into spinach domestication and the genetic basis of agronomic traits.</title>
        <authorList>
            <person name="Cai X."/>
            <person name="Sun X."/>
            <person name="Xu C."/>
            <person name="Sun H."/>
            <person name="Wang X."/>
            <person name="Ge C."/>
            <person name="Zhang Z."/>
            <person name="Wang Q."/>
            <person name="Fei Z."/>
            <person name="Jiao C."/>
            <person name="Wang Q."/>
        </authorList>
    </citation>
    <scope>NUCLEOTIDE SEQUENCE [LARGE SCALE GENOMIC DNA]</scope>
    <source>
        <strain evidence="3">cv. Varoflay</strain>
    </source>
</reference>
<dbReference type="InterPro" id="IPR050592">
    <property type="entry name" value="GDSL_lipolytic_enzyme"/>
</dbReference>
<comment type="similarity">
    <text evidence="1">Belongs to the 'GDSL' lipolytic enzyme family.</text>
</comment>
<evidence type="ECO:0000256" key="2">
    <source>
        <dbReference type="SAM" id="SignalP"/>
    </source>
</evidence>
<dbReference type="GeneID" id="110804492"/>
<gene>
    <name evidence="4" type="primary">LOC110804492</name>
</gene>
<feature type="chain" id="PRO_5046219697" evidence="2">
    <location>
        <begin position="28"/>
        <end position="354"/>
    </location>
</feature>
<dbReference type="CDD" id="cd01837">
    <property type="entry name" value="SGNH_plant_lipase_like"/>
    <property type="match status" value="1"/>
</dbReference>
<dbReference type="PANTHER" id="PTHR45642">
    <property type="entry name" value="GDSL ESTERASE/LIPASE EXL3"/>
    <property type="match status" value="1"/>
</dbReference>
<dbReference type="SUPFAM" id="SSF52266">
    <property type="entry name" value="SGNH hydrolase"/>
    <property type="match status" value="1"/>
</dbReference>
<dbReference type="Gene3D" id="3.40.50.1110">
    <property type="entry name" value="SGNH hydrolase"/>
    <property type="match status" value="1"/>
</dbReference>
<dbReference type="RefSeq" id="XP_056684764.1">
    <property type="nucleotide sequence ID" value="XM_056828786.1"/>
</dbReference>
<organism evidence="3 4">
    <name type="scientific">Spinacia oleracea</name>
    <name type="common">Spinach</name>
    <dbReference type="NCBI Taxonomy" id="3562"/>
    <lineage>
        <taxon>Eukaryota</taxon>
        <taxon>Viridiplantae</taxon>
        <taxon>Streptophyta</taxon>
        <taxon>Embryophyta</taxon>
        <taxon>Tracheophyta</taxon>
        <taxon>Spermatophyta</taxon>
        <taxon>Magnoliopsida</taxon>
        <taxon>eudicotyledons</taxon>
        <taxon>Gunneridae</taxon>
        <taxon>Pentapetalae</taxon>
        <taxon>Caryophyllales</taxon>
        <taxon>Chenopodiaceae</taxon>
        <taxon>Chenopodioideae</taxon>
        <taxon>Anserineae</taxon>
        <taxon>Spinacia</taxon>
    </lineage>
</organism>
<name>A0ABM3QN35_SPIOL</name>
<dbReference type="InterPro" id="IPR035669">
    <property type="entry name" value="SGNH_plant_lipase-like"/>
</dbReference>
<dbReference type="Pfam" id="PF00657">
    <property type="entry name" value="Lipase_GDSL"/>
    <property type="match status" value="1"/>
</dbReference>
<keyword evidence="2" id="KW-0732">Signal</keyword>
<accession>A0ABM3QN35</accession>
<dbReference type="InterPro" id="IPR001087">
    <property type="entry name" value="GDSL"/>
</dbReference>